<gene>
    <name evidence="1" type="primary">ORF1140</name>
</gene>
<protein>
    <recommendedName>
        <fullName evidence="2">Fibronectin type-III domain-containing protein</fullName>
    </recommendedName>
</protein>
<dbReference type="SUPFAM" id="SSF49265">
    <property type="entry name" value="Fibronectin type III"/>
    <property type="match status" value="1"/>
</dbReference>
<evidence type="ECO:0000313" key="1">
    <source>
        <dbReference type="EMBL" id="CEK47336.1"/>
    </source>
</evidence>
<feature type="non-terminal residue" evidence="1">
    <location>
        <position position="1"/>
    </location>
</feature>
<accession>A0A0B6XUZ2</accession>
<feature type="non-terminal residue" evidence="1">
    <location>
        <position position="123"/>
    </location>
</feature>
<organism evidence="1">
    <name type="scientific">Arion vulgaris</name>
    <dbReference type="NCBI Taxonomy" id="1028688"/>
    <lineage>
        <taxon>Eukaryota</taxon>
        <taxon>Metazoa</taxon>
        <taxon>Spiralia</taxon>
        <taxon>Lophotrochozoa</taxon>
        <taxon>Mollusca</taxon>
        <taxon>Gastropoda</taxon>
        <taxon>Heterobranchia</taxon>
        <taxon>Euthyneura</taxon>
        <taxon>Panpulmonata</taxon>
        <taxon>Eupulmonata</taxon>
        <taxon>Stylommatophora</taxon>
        <taxon>Helicina</taxon>
        <taxon>Arionoidea</taxon>
        <taxon>Arionidae</taxon>
        <taxon>Arion</taxon>
    </lineage>
</organism>
<name>A0A0B6XUZ2_9EUPU</name>
<sequence length="123" mass="13263">YNILTQICADNSSQDNGCGTGMTCPISQQNTAFCNRCDFDRSQLTCGSVKGYQDLPSPTTDPTSACTTETVRVYFGLNLTYTDSALSPYSQYEYSVVVVNSAGTATSSYTAVRTLEAVPYLVD</sequence>
<dbReference type="Gene3D" id="2.60.40.10">
    <property type="entry name" value="Immunoglobulins"/>
    <property type="match status" value="1"/>
</dbReference>
<dbReference type="InterPro" id="IPR036116">
    <property type="entry name" value="FN3_sf"/>
</dbReference>
<dbReference type="InterPro" id="IPR013783">
    <property type="entry name" value="Ig-like_fold"/>
</dbReference>
<proteinExistence type="predicted"/>
<evidence type="ECO:0008006" key="2">
    <source>
        <dbReference type="Google" id="ProtNLM"/>
    </source>
</evidence>
<reference evidence="1" key="1">
    <citation type="submission" date="2014-12" db="EMBL/GenBank/DDBJ databases">
        <title>Insight into the proteome of Arion vulgaris.</title>
        <authorList>
            <person name="Aradska J."/>
            <person name="Bulat T."/>
            <person name="Smidak R."/>
            <person name="Sarate P."/>
            <person name="Gangsoo J."/>
            <person name="Sialana F."/>
            <person name="Bilban M."/>
            <person name="Lubec G."/>
        </authorList>
    </citation>
    <scope>NUCLEOTIDE SEQUENCE</scope>
    <source>
        <tissue evidence="1">Skin</tissue>
    </source>
</reference>
<dbReference type="AlphaFoldDB" id="A0A0B6XUZ2"/>
<dbReference type="EMBL" id="HACG01000471">
    <property type="protein sequence ID" value="CEK47336.1"/>
    <property type="molecule type" value="Transcribed_RNA"/>
</dbReference>